<accession>A0A926F3L5</accession>
<sequence length="64" mass="7088">MVRKCAVPLILAQSSASVFHLGDNTFHVFRQIIGTATDFGIASIPLSHKVCNVRLLIFNFRQTS</sequence>
<dbReference type="Proteomes" id="UP000651085">
    <property type="component" value="Unassembled WGS sequence"/>
</dbReference>
<organism evidence="1 2">
    <name type="scientific">Jilunia laotingensis</name>
    <dbReference type="NCBI Taxonomy" id="2763675"/>
    <lineage>
        <taxon>Bacteria</taxon>
        <taxon>Pseudomonadati</taxon>
        <taxon>Bacteroidota</taxon>
        <taxon>Bacteroidia</taxon>
        <taxon>Bacteroidales</taxon>
        <taxon>Bacteroidaceae</taxon>
        <taxon>Jilunia</taxon>
    </lineage>
</organism>
<gene>
    <name evidence="1" type="ORF">H8744_18035</name>
</gene>
<comment type="caution">
    <text evidence="1">The sequence shown here is derived from an EMBL/GenBank/DDBJ whole genome shotgun (WGS) entry which is preliminary data.</text>
</comment>
<reference evidence="1" key="1">
    <citation type="submission" date="2020-08" db="EMBL/GenBank/DDBJ databases">
        <title>Genome public.</title>
        <authorList>
            <person name="Liu C."/>
            <person name="Sun Q."/>
        </authorList>
    </citation>
    <scope>NUCLEOTIDE SEQUENCE</scope>
    <source>
        <strain evidence="1">N12</strain>
    </source>
</reference>
<name>A0A926F3L5_9BACT</name>
<dbReference type="AlphaFoldDB" id="A0A926F3L5"/>
<evidence type="ECO:0000313" key="2">
    <source>
        <dbReference type="Proteomes" id="UP000651085"/>
    </source>
</evidence>
<dbReference type="EMBL" id="JACRTF010000001">
    <property type="protein sequence ID" value="MBC8595113.1"/>
    <property type="molecule type" value="Genomic_DNA"/>
</dbReference>
<protein>
    <submittedName>
        <fullName evidence="1">Uncharacterized protein</fullName>
    </submittedName>
</protein>
<proteinExistence type="predicted"/>
<dbReference type="RefSeq" id="WP_262436185.1">
    <property type="nucleotide sequence ID" value="NZ_JACRTF010000001.1"/>
</dbReference>
<evidence type="ECO:0000313" key="1">
    <source>
        <dbReference type="EMBL" id="MBC8595113.1"/>
    </source>
</evidence>
<keyword evidence="2" id="KW-1185">Reference proteome</keyword>